<name>A0A0B5D7I4_9ACTN</name>
<gene>
    <name evidence="3" type="ORF">CP978_03295</name>
    <name evidence="2" type="ORF">SNOD_02900</name>
</gene>
<evidence type="ECO:0000313" key="4">
    <source>
        <dbReference type="Proteomes" id="UP000031526"/>
    </source>
</evidence>
<feature type="region of interest" description="Disordered" evidence="1">
    <location>
        <begin position="16"/>
        <end position="56"/>
    </location>
</feature>
<dbReference type="OrthoDB" id="4248336at2"/>
<dbReference type="Proteomes" id="UP000031526">
    <property type="component" value="Chromosome"/>
</dbReference>
<proteinExistence type="predicted"/>
<feature type="compositionally biased region" description="Basic and acidic residues" evidence="1">
    <location>
        <begin position="16"/>
        <end position="36"/>
    </location>
</feature>
<dbReference type="EMBL" id="CP023747">
    <property type="protein sequence ID" value="QEV37694.1"/>
    <property type="molecule type" value="Genomic_DNA"/>
</dbReference>
<accession>A0A0B5D7I4</accession>
<evidence type="ECO:0000313" key="3">
    <source>
        <dbReference type="EMBL" id="QEV37694.1"/>
    </source>
</evidence>
<reference evidence="2 4" key="2">
    <citation type="journal article" date="2016" name="Appl. Microbiol. Biotechnol.">
        <title>Exploiting the genome sequence of Streptomyces nodosus for enhanced antibiotic production.</title>
        <authorList>
            <person name="Sweeney P."/>
            <person name="Murphy C.D."/>
            <person name="Caffrey P."/>
        </authorList>
    </citation>
    <scope>NUCLEOTIDE SEQUENCE [LARGE SCALE GENOMIC DNA]</scope>
    <source>
        <strain evidence="2 4">ATCC 14899</strain>
    </source>
</reference>
<dbReference type="AlphaFoldDB" id="A0A0B5D7I4"/>
<evidence type="ECO:0000313" key="2">
    <source>
        <dbReference type="EMBL" id="AJE39099.1"/>
    </source>
</evidence>
<dbReference type="HOGENOM" id="CLU_2636594_0_0_11"/>
<dbReference type="EMBL" id="CP009313">
    <property type="protein sequence ID" value="AJE39099.1"/>
    <property type="molecule type" value="Genomic_DNA"/>
</dbReference>
<dbReference type="RefSeq" id="WP_043437348.1">
    <property type="nucleotide sequence ID" value="NZ_CP009313.1"/>
</dbReference>
<evidence type="ECO:0000256" key="1">
    <source>
        <dbReference type="SAM" id="MobiDB-lite"/>
    </source>
</evidence>
<sequence>MRPSLRDGRVADSLEDARILGRPAPERLTRTIEETLSKQNSRRQDPSPLGVSSLDVTSAGVVATVRADDVAFGGEDR</sequence>
<keyword evidence="4" id="KW-1185">Reference proteome</keyword>
<reference evidence="4" key="1">
    <citation type="submission" date="2014-09" db="EMBL/GenBank/DDBJ databases">
        <title>Sequence of the Streptomyces nodosus genome.</title>
        <authorList>
            <person name="Sweeney P."/>
            <person name="Stephens N."/>
            <person name="Murphy C."/>
            <person name="Caffrey P."/>
        </authorList>
    </citation>
    <scope>NUCLEOTIDE SEQUENCE [LARGE SCALE GENOMIC DNA]</scope>
    <source>
        <strain evidence="4">ATCC 14899</strain>
    </source>
</reference>
<dbReference type="Proteomes" id="UP000325763">
    <property type="component" value="Chromosome"/>
</dbReference>
<evidence type="ECO:0000313" key="5">
    <source>
        <dbReference type="Proteomes" id="UP000325763"/>
    </source>
</evidence>
<dbReference type="KEGG" id="snq:CP978_03295"/>
<organism evidence="2 4">
    <name type="scientific">Streptomyces nodosus</name>
    <dbReference type="NCBI Taxonomy" id="40318"/>
    <lineage>
        <taxon>Bacteria</taxon>
        <taxon>Bacillati</taxon>
        <taxon>Actinomycetota</taxon>
        <taxon>Actinomycetes</taxon>
        <taxon>Kitasatosporales</taxon>
        <taxon>Streptomycetaceae</taxon>
        <taxon>Streptomyces</taxon>
    </lineage>
</organism>
<protein>
    <submittedName>
        <fullName evidence="2">Uncharacterized protein</fullName>
    </submittedName>
</protein>
<reference evidence="3 5" key="3">
    <citation type="submission" date="2017-09" db="EMBL/GenBank/DDBJ databases">
        <title>Streptomyces genome completion.</title>
        <authorList>
            <person name="Lee N."/>
            <person name="Cho B.-K."/>
        </authorList>
    </citation>
    <scope>NUCLEOTIDE SEQUENCE [LARGE SCALE GENOMIC DNA]</scope>
    <source>
        <strain evidence="3 5">ATCC 14899</strain>
    </source>
</reference>